<dbReference type="InterPro" id="IPR036640">
    <property type="entry name" value="ABC1_TM_sf"/>
</dbReference>
<evidence type="ECO:0000259" key="8">
    <source>
        <dbReference type="PROSITE" id="PS50893"/>
    </source>
</evidence>
<dbReference type="PROSITE" id="PS50929">
    <property type="entry name" value="ABC_TM1F"/>
    <property type="match status" value="1"/>
</dbReference>
<keyword evidence="4 10" id="KW-0067">ATP-binding</keyword>
<dbReference type="Pfam" id="PF00664">
    <property type="entry name" value="ABC_membrane"/>
    <property type="match status" value="1"/>
</dbReference>
<dbReference type="SUPFAM" id="SSF90123">
    <property type="entry name" value="ABC transporter transmembrane region"/>
    <property type="match status" value="1"/>
</dbReference>
<evidence type="ECO:0000256" key="7">
    <source>
        <dbReference type="SAM" id="Phobius"/>
    </source>
</evidence>
<reference evidence="10 11" key="1">
    <citation type="submission" date="2020-09" db="EMBL/GenBank/DDBJ databases">
        <title>Characterization of Treponema spp. from bovine digital dermatitis in Korea.</title>
        <authorList>
            <person name="Espiritu H.M."/>
            <person name="Cho Y.I."/>
            <person name="Mamuad L."/>
        </authorList>
    </citation>
    <scope>NUCLEOTIDE SEQUENCE [LARGE SCALE GENOMIC DNA]</scope>
    <source>
        <strain evidence="10 11">KS1</strain>
    </source>
</reference>
<dbReference type="GO" id="GO:0005524">
    <property type="term" value="F:ATP binding"/>
    <property type="evidence" value="ECO:0007669"/>
    <property type="project" value="UniProtKB-KW"/>
</dbReference>
<dbReference type="PROSITE" id="PS50893">
    <property type="entry name" value="ABC_TRANSPORTER_2"/>
    <property type="match status" value="1"/>
</dbReference>
<evidence type="ECO:0000256" key="2">
    <source>
        <dbReference type="ARBA" id="ARBA00022692"/>
    </source>
</evidence>
<comment type="subcellular location">
    <subcellularLocation>
        <location evidence="1">Cell membrane</location>
        <topology evidence="1">Multi-pass membrane protein</topology>
    </subcellularLocation>
</comment>
<sequence length="532" mass="60635">MKKISNREKLCIVLAVIFGLCSSLSVTGYLIFRGYLVEAAVNKNLVNLLFYITALICATFARGFFHGLYYNFFERFRTHRSKALRAGLFYSWLYASYEDFHKIDEGKKLSYYQQQVPSLNNIYYFSFYGMGQIITESLFCSISVLLINIKLGIVGIIFILLPSFIPQLFKKILDKKQSASLENFNAHIGKFSDWLKGFEVIKNYGAENKIQNLLDTSVDEVAEKNYSVSKTNVFSEFCSAFTSQLSVIVVIFYGIYMVYNNELSIAGFVMTGGLITELKSQVYYISMYLNRFIMSRVIFDGYNNVLIASPQENKIDITINTTDINFNEVSYRYADLPVLQNVNKKFTGNGITIIYGESGSGKTTAMKLLLGLLKPKTGVVTLDGKNIYAIKNRNEYISFLAQEAVFFDDTLKNNVTLGTDIEDEKIFTLMKKLGLEKFASAEMLNTGFTHIENKFSGGELKRLSFVRTLLRDTPVIIFDEPFANIDVQNIGRIEDIILELKNKKLFIVTHQLNDKIKEHAAAIWELPVRHNI</sequence>
<dbReference type="Pfam" id="PF00005">
    <property type="entry name" value="ABC_tran"/>
    <property type="match status" value="1"/>
</dbReference>
<evidence type="ECO:0000313" key="11">
    <source>
        <dbReference type="Proteomes" id="UP000593915"/>
    </source>
</evidence>
<dbReference type="SMART" id="SM00382">
    <property type="entry name" value="AAA"/>
    <property type="match status" value="1"/>
</dbReference>
<dbReference type="InterPro" id="IPR027417">
    <property type="entry name" value="P-loop_NTPase"/>
</dbReference>
<feature type="domain" description="ABC transmembrane type-1" evidence="9">
    <location>
        <begin position="13"/>
        <end position="294"/>
    </location>
</feature>
<keyword evidence="6 7" id="KW-0472">Membrane</keyword>
<dbReference type="InterPro" id="IPR003439">
    <property type="entry name" value="ABC_transporter-like_ATP-bd"/>
</dbReference>
<evidence type="ECO:0000256" key="6">
    <source>
        <dbReference type="ARBA" id="ARBA00023136"/>
    </source>
</evidence>
<evidence type="ECO:0000256" key="1">
    <source>
        <dbReference type="ARBA" id="ARBA00004651"/>
    </source>
</evidence>
<organism evidence="10 11">
    <name type="scientific">Treponema pedis</name>
    <dbReference type="NCBI Taxonomy" id="409322"/>
    <lineage>
        <taxon>Bacteria</taxon>
        <taxon>Pseudomonadati</taxon>
        <taxon>Spirochaetota</taxon>
        <taxon>Spirochaetia</taxon>
        <taxon>Spirochaetales</taxon>
        <taxon>Treponemataceae</taxon>
        <taxon>Treponema</taxon>
    </lineage>
</organism>
<gene>
    <name evidence="10" type="ORF">IFE08_10350</name>
</gene>
<dbReference type="PANTHER" id="PTHR43394:SF1">
    <property type="entry name" value="ATP-BINDING CASSETTE SUB-FAMILY B MEMBER 10, MITOCHONDRIAL"/>
    <property type="match status" value="1"/>
</dbReference>
<feature type="transmembrane region" description="Helical" evidence="7">
    <location>
        <begin position="265"/>
        <end position="286"/>
    </location>
</feature>
<evidence type="ECO:0000256" key="3">
    <source>
        <dbReference type="ARBA" id="ARBA00022741"/>
    </source>
</evidence>
<dbReference type="Gene3D" id="1.20.1560.10">
    <property type="entry name" value="ABC transporter type 1, transmembrane domain"/>
    <property type="match status" value="1"/>
</dbReference>
<dbReference type="Gene3D" id="3.40.50.300">
    <property type="entry name" value="P-loop containing nucleotide triphosphate hydrolases"/>
    <property type="match status" value="1"/>
</dbReference>
<evidence type="ECO:0000259" key="9">
    <source>
        <dbReference type="PROSITE" id="PS50929"/>
    </source>
</evidence>
<dbReference type="InterPro" id="IPR039421">
    <property type="entry name" value="Type_1_exporter"/>
</dbReference>
<keyword evidence="2 7" id="KW-0812">Transmembrane</keyword>
<keyword evidence="5 7" id="KW-1133">Transmembrane helix</keyword>
<dbReference type="InterPro" id="IPR011527">
    <property type="entry name" value="ABC1_TM_dom"/>
</dbReference>
<dbReference type="GO" id="GO:0015421">
    <property type="term" value="F:ABC-type oligopeptide transporter activity"/>
    <property type="evidence" value="ECO:0007669"/>
    <property type="project" value="TreeGrafter"/>
</dbReference>
<protein>
    <submittedName>
        <fullName evidence="10">ABC transporter ATP-binding protein</fullName>
    </submittedName>
</protein>
<dbReference type="AlphaFoldDB" id="A0A7S6WP61"/>
<evidence type="ECO:0000313" key="10">
    <source>
        <dbReference type="EMBL" id="QOW60227.1"/>
    </source>
</evidence>
<dbReference type="GO" id="GO:0005886">
    <property type="term" value="C:plasma membrane"/>
    <property type="evidence" value="ECO:0007669"/>
    <property type="project" value="UniProtKB-SubCell"/>
</dbReference>
<feature type="transmembrane region" description="Helical" evidence="7">
    <location>
        <begin position="237"/>
        <end position="259"/>
    </location>
</feature>
<dbReference type="GO" id="GO:0016887">
    <property type="term" value="F:ATP hydrolysis activity"/>
    <property type="evidence" value="ECO:0007669"/>
    <property type="project" value="InterPro"/>
</dbReference>
<dbReference type="EMBL" id="CP061839">
    <property type="protein sequence ID" value="QOW60227.1"/>
    <property type="molecule type" value="Genomic_DNA"/>
</dbReference>
<dbReference type="Proteomes" id="UP000593915">
    <property type="component" value="Chromosome"/>
</dbReference>
<feature type="domain" description="ABC transporter" evidence="8">
    <location>
        <begin position="324"/>
        <end position="532"/>
    </location>
</feature>
<dbReference type="PANTHER" id="PTHR43394">
    <property type="entry name" value="ATP-DEPENDENT PERMEASE MDL1, MITOCHONDRIAL"/>
    <property type="match status" value="1"/>
</dbReference>
<dbReference type="PROSITE" id="PS00211">
    <property type="entry name" value="ABC_TRANSPORTER_1"/>
    <property type="match status" value="1"/>
</dbReference>
<accession>A0A7S6WP61</accession>
<keyword evidence="3" id="KW-0547">Nucleotide-binding</keyword>
<evidence type="ECO:0000256" key="5">
    <source>
        <dbReference type="ARBA" id="ARBA00022989"/>
    </source>
</evidence>
<dbReference type="InterPro" id="IPR017871">
    <property type="entry name" value="ABC_transporter-like_CS"/>
</dbReference>
<feature type="transmembrane region" description="Helical" evidence="7">
    <location>
        <begin position="49"/>
        <end position="72"/>
    </location>
</feature>
<dbReference type="InterPro" id="IPR003593">
    <property type="entry name" value="AAA+_ATPase"/>
</dbReference>
<dbReference type="SUPFAM" id="SSF52540">
    <property type="entry name" value="P-loop containing nucleoside triphosphate hydrolases"/>
    <property type="match status" value="1"/>
</dbReference>
<name>A0A7S6WP61_9SPIR</name>
<dbReference type="RefSeq" id="WP_024468615.1">
    <property type="nucleotide sequence ID" value="NZ_CP061839.1"/>
</dbReference>
<evidence type="ECO:0000256" key="4">
    <source>
        <dbReference type="ARBA" id="ARBA00022840"/>
    </source>
</evidence>
<proteinExistence type="predicted"/>